<dbReference type="AlphaFoldDB" id="A0A9P4IYJ4"/>
<reference evidence="9" key="1">
    <citation type="journal article" date="2020" name="Stud. Mycol.">
        <title>101 Dothideomycetes genomes: a test case for predicting lifestyles and emergence of pathogens.</title>
        <authorList>
            <person name="Haridas S."/>
            <person name="Albert R."/>
            <person name="Binder M."/>
            <person name="Bloem J."/>
            <person name="Labutti K."/>
            <person name="Salamov A."/>
            <person name="Andreopoulos B."/>
            <person name="Baker S."/>
            <person name="Barry K."/>
            <person name="Bills G."/>
            <person name="Bluhm B."/>
            <person name="Cannon C."/>
            <person name="Castanera R."/>
            <person name="Culley D."/>
            <person name="Daum C."/>
            <person name="Ezra D."/>
            <person name="Gonzalez J."/>
            <person name="Henrissat B."/>
            <person name="Kuo A."/>
            <person name="Liang C."/>
            <person name="Lipzen A."/>
            <person name="Lutzoni F."/>
            <person name="Magnuson J."/>
            <person name="Mondo S."/>
            <person name="Nolan M."/>
            <person name="Ohm R."/>
            <person name="Pangilinan J."/>
            <person name="Park H.-J."/>
            <person name="Ramirez L."/>
            <person name="Alfaro M."/>
            <person name="Sun H."/>
            <person name="Tritt A."/>
            <person name="Yoshinaga Y."/>
            <person name="Zwiers L.-H."/>
            <person name="Turgeon B."/>
            <person name="Goodwin S."/>
            <person name="Spatafora J."/>
            <person name="Crous P."/>
            <person name="Grigoriev I."/>
        </authorList>
    </citation>
    <scope>NUCLEOTIDE SEQUENCE</scope>
    <source>
        <strain evidence="9">CBS 260.36</strain>
    </source>
</reference>
<evidence type="ECO:0000256" key="1">
    <source>
        <dbReference type="ARBA" id="ARBA00004141"/>
    </source>
</evidence>
<keyword evidence="10" id="KW-1185">Reference proteome</keyword>
<evidence type="ECO:0000256" key="3">
    <source>
        <dbReference type="ARBA" id="ARBA00022989"/>
    </source>
</evidence>
<feature type="transmembrane region" description="Helical" evidence="7">
    <location>
        <begin position="15"/>
        <end position="34"/>
    </location>
</feature>
<keyword evidence="2 7" id="KW-0812">Transmembrane</keyword>
<proteinExistence type="inferred from homology"/>
<dbReference type="InterPro" id="IPR052337">
    <property type="entry name" value="SAT4-like"/>
</dbReference>
<evidence type="ECO:0000256" key="6">
    <source>
        <dbReference type="SAM" id="MobiDB-lite"/>
    </source>
</evidence>
<gene>
    <name evidence="9" type="ORF">K461DRAFT_312993</name>
</gene>
<sequence length="401" mass="43880">MRYEPVPSDLVPCAVFIWIVLAVTSVAVVLRAIVRLRITRTFGKDDGVLITSHVLNIIACICWLHTHLTLGNYPPRSPELFAAESTPYFVAFISYSLASATIKIAIGHFFFKITQRPWQKYLVLSLVGAYLLSLMTSCFIVLFRCGVPNPQLILGSENCAINGDIFSSLGTYIAALNSLCDWIFAIMPIHLVHTDQRMNVSSKLAIYLIIFVAVLGSIVSLIRLPYYLHSTFGPAVFERNRLVIFLSVLETALGALALSLSSLQPLLKIKRIEGASKISAGGDGLGPLPTLGAKPSDWYYSAKVFKTKTKNMTMLSLSRLGVLPDITMSGTVVSPEDRDSWMRPAPPPPQVPRIPATKTAIYSRPRIPSIGAVLAMPMPSTESLAPSVAKSTFTVAWKEPV</sequence>
<feature type="transmembrane region" description="Helical" evidence="7">
    <location>
        <begin position="46"/>
        <end position="68"/>
    </location>
</feature>
<dbReference type="OrthoDB" id="4682787at2759"/>
<feature type="transmembrane region" description="Helical" evidence="7">
    <location>
        <begin position="123"/>
        <end position="143"/>
    </location>
</feature>
<evidence type="ECO:0000256" key="4">
    <source>
        <dbReference type="ARBA" id="ARBA00023136"/>
    </source>
</evidence>
<dbReference type="EMBL" id="ML996086">
    <property type="protein sequence ID" value="KAF2152242.1"/>
    <property type="molecule type" value="Genomic_DNA"/>
</dbReference>
<protein>
    <recommendedName>
        <fullName evidence="8">Rhodopsin domain-containing protein</fullName>
    </recommendedName>
</protein>
<feature type="transmembrane region" description="Helical" evidence="7">
    <location>
        <begin position="88"/>
        <end position="111"/>
    </location>
</feature>
<feature type="transmembrane region" description="Helical" evidence="7">
    <location>
        <begin position="172"/>
        <end position="192"/>
    </location>
</feature>
<dbReference type="InterPro" id="IPR049326">
    <property type="entry name" value="Rhodopsin_dom_fungi"/>
</dbReference>
<name>A0A9P4IYJ4_9PEZI</name>
<evidence type="ECO:0000256" key="7">
    <source>
        <dbReference type="SAM" id="Phobius"/>
    </source>
</evidence>
<dbReference type="PANTHER" id="PTHR33048">
    <property type="entry name" value="PTH11-LIKE INTEGRAL MEMBRANE PROTEIN (AFU_ORTHOLOGUE AFUA_5G11245)"/>
    <property type="match status" value="1"/>
</dbReference>
<accession>A0A9P4IYJ4</accession>
<evidence type="ECO:0000313" key="9">
    <source>
        <dbReference type="EMBL" id="KAF2152242.1"/>
    </source>
</evidence>
<dbReference type="Proteomes" id="UP000799439">
    <property type="component" value="Unassembled WGS sequence"/>
</dbReference>
<dbReference type="Pfam" id="PF20684">
    <property type="entry name" value="Fung_rhodopsin"/>
    <property type="match status" value="1"/>
</dbReference>
<comment type="caution">
    <text evidence="9">The sequence shown here is derived from an EMBL/GenBank/DDBJ whole genome shotgun (WGS) entry which is preliminary data.</text>
</comment>
<feature type="transmembrane region" description="Helical" evidence="7">
    <location>
        <begin position="242"/>
        <end position="263"/>
    </location>
</feature>
<dbReference type="GO" id="GO:0016020">
    <property type="term" value="C:membrane"/>
    <property type="evidence" value="ECO:0007669"/>
    <property type="project" value="UniProtKB-SubCell"/>
</dbReference>
<keyword evidence="3 7" id="KW-1133">Transmembrane helix</keyword>
<organism evidence="9 10">
    <name type="scientific">Myriangium duriaei CBS 260.36</name>
    <dbReference type="NCBI Taxonomy" id="1168546"/>
    <lineage>
        <taxon>Eukaryota</taxon>
        <taxon>Fungi</taxon>
        <taxon>Dikarya</taxon>
        <taxon>Ascomycota</taxon>
        <taxon>Pezizomycotina</taxon>
        <taxon>Dothideomycetes</taxon>
        <taxon>Dothideomycetidae</taxon>
        <taxon>Myriangiales</taxon>
        <taxon>Myriangiaceae</taxon>
        <taxon>Myriangium</taxon>
    </lineage>
</organism>
<keyword evidence="4 7" id="KW-0472">Membrane</keyword>
<feature type="domain" description="Rhodopsin" evidence="8">
    <location>
        <begin position="30"/>
        <end position="268"/>
    </location>
</feature>
<evidence type="ECO:0000259" key="8">
    <source>
        <dbReference type="Pfam" id="PF20684"/>
    </source>
</evidence>
<evidence type="ECO:0000256" key="5">
    <source>
        <dbReference type="ARBA" id="ARBA00038359"/>
    </source>
</evidence>
<comment type="similarity">
    <text evidence="5">Belongs to the SAT4 family.</text>
</comment>
<feature type="region of interest" description="Disordered" evidence="6">
    <location>
        <begin position="334"/>
        <end position="353"/>
    </location>
</feature>
<evidence type="ECO:0000313" key="10">
    <source>
        <dbReference type="Proteomes" id="UP000799439"/>
    </source>
</evidence>
<feature type="transmembrane region" description="Helical" evidence="7">
    <location>
        <begin position="204"/>
        <end position="222"/>
    </location>
</feature>
<dbReference type="PANTHER" id="PTHR33048:SF47">
    <property type="entry name" value="INTEGRAL MEMBRANE PROTEIN-RELATED"/>
    <property type="match status" value="1"/>
</dbReference>
<comment type="subcellular location">
    <subcellularLocation>
        <location evidence="1">Membrane</location>
        <topology evidence="1">Multi-pass membrane protein</topology>
    </subcellularLocation>
</comment>
<evidence type="ECO:0000256" key="2">
    <source>
        <dbReference type="ARBA" id="ARBA00022692"/>
    </source>
</evidence>